<dbReference type="EMBL" id="JAOWLB010000025">
    <property type="protein sequence ID" value="MCV2890979.1"/>
    <property type="molecule type" value="Genomic_DNA"/>
</dbReference>
<organism evidence="3 4">
    <name type="scientific">Ruegeria aquimaris</name>
    <dbReference type="NCBI Taxonomy" id="2984333"/>
    <lineage>
        <taxon>Bacteria</taxon>
        <taxon>Pseudomonadati</taxon>
        <taxon>Pseudomonadota</taxon>
        <taxon>Alphaproteobacteria</taxon>
        <taxon>Rhodobacterales</taxon>
        <taxon>Roseobacteraceae</taxon>
        <taxon>Ruegeria</taxon>
    </lineage>
</organism>
<dbReference type="InterPro" id="IPR011049">
    <property type="entry name" value="Serralysin-like_metalloprot_C"/>
</dbReference>
<evidence type="ECO:0000256" key="1">
    <source>
        <dbReference type="ARBA" id="ARBA00004613"/>
    </source>
</evidence>
<reference evidence="3 4" key="1">
    <citation type="submission" date="2022-10" db="EMBL/GenBank/DDBJ databases">
        <title>Ruegeria sp. nov., isolated from ocean surface sediments.</title>
        <authorList>
            <person name="He W."/>
            <person name="Xue H.-P."/>
            <person name="Zhang D.-F."/>
        </authorList>
    </citation>
    <scope>NUCLEOTIDE SEQUENCE [LARGE SCALE GENOMIC DNA]</scope>
    <source>
        <strain evidence="3 4">XHP0148</strain>
    </source>
</reference>
<evidence type="ECO:0000256" key="2">
    <source>
        <dbReference type="ARBA" id="ARBA00022525"/>
    </source>
</evidence>
<dbReference type="Pfam" id="PF00353">
    <property type="entry name" value="HemolysinCabind"/>
    <property type="match status" value="3"/>
</dbReference>
<keyword evidence="2" id="KW-0964">Secreted</keyword>
<protein>
    <recommendedName>
        <fullName evidence="5">Hemolysin, chromosomal</fullName>
    </recommendedName>
</protein>
<evidence type="ECO:0000313" key="3">
    <source>
        <dbReference type="EMBL" id="MCV2890979.1"/>
    </source>
</evidence>
<sequence length="358" mass="37645">MDLLRYHGITSLTAEPGLAKIGSIFSEGVDIIGSGVDAPDSGPAFLTGQIESFFYYTATFGEYIHDPLIITKRIEITGLSLDASTLFDLLDRTEGSIARGRLQSEVLDRVLNEEPWVVTGDDTYDDIAEPSEEFRFLGNDRLIGLGGDDTLNGGDGLDTLNGGDGNDHLIGGTSIQDLRDILYGGDGADSIDGGYGNDLAFGGNGNDTIAGGFGVDELQGQDGDDVITGSAFSDLVFGGAGNDFVNGGFGSDRINGGTGADKFFHVGVEGHGSDWVQDFGAAEGDMLLFGNETATRTQFQVNFAHTANAEGERAGDDDVMEAFVIYRPTGQIMWALVDGAGQSSITLQIGSDLFDLLG</sequence>
<keyword evidence="4" id="KW-1185">Reference proteome</keyword>
<dbReference type="Gene3D" id="2.150.10.10">
    <property type="entry name" value="Serralysin-like metalloprotease, C-terminal"/>
    <property type="match status" value="3"/>
</dbReference>
<evidence type="ECO:0000313" key="4">
    <source>
        <dbReference type="Proteomes" id="UP001320899"/>
    </source>
</evidence>
<gene>
    <name evidence="3" type="ORF">OE747_21825</name>
</gene>
<evidence type="ECO:0008006" key="5">
    <source>
        <dbReference type="Google" id="ProtNLM"/>
    </source>
</evidence>
<dbReference type="PANTHER" id="PTHR38340">
    <property type="entry name" value="S-LAYER PROTEIN"/>
    <property type="match status" value="1"/>
</dbReference>
<dbReference type="InterPro" id="IPR050557">
    <property type="entry name" value="RTX_toxin/Mannuronan_C5-epim"/>
</dbReference>
<proteinExistence type="predicted"/>
<comment type="caution">
    <text evidence="3">The sequence shown here is derived from an EMBL/GenBank/DDBJ whole genome shotgun (WGS) entry which is preliminary data.</text>
</comment>
<dbReference type="PANTHER" id="PTHR38340:SF1">
    <property type="entry name" value="S-LAYER PROTEIN"/>
    <property type="match status" value="1"/>
</dbReference>
<dbReference type="PROSITE" id="PS00330">
    <property type="entry name" value="HEMOLYSIN_CALCIUM"/>
    <property type="match status" value="2"/>
</dbReference>
<dbReference type="InterPro" id="IPR001343">
    <property type="entry name" value="Hemolysn_Ca-bd"/>
</dbReference>
<dbReference type="SUPFAM" id="SSF51120">
    <property type="entry name" value="beta-Roll"/>
    <property type="match status" value="1"/>
</dbReference>
<accession>A0ABT3AQP5</accession>
<dbReference type="RefSeq" id="WP_263830588.1">
    <property type="nucleotide sequence ID" value="NZ_JAOWLB010000025.1"/>
</dbReference>
<dbReference type="InterPro" id="IPR018511">
    <property type="entry name" value="Hemolysin-typ_Ca-bd_CS"/>
</dbReference>
<dbReference type="Proteomes" id="UP001320899">
    <property type="component" value="Unassembled WGS sequence"/>
</dbReference>
<dbReference type="PRINTS" id="PR00313">
    <property type="entry name" value="CABNDNGRPT"/>
</dbReference>
<comment type="subcellular location">
    <subcellularLocation>
        <location evidence="1">Secreted</location>
    </subcellularLocation>
</comment>
<name>A0ABT3AQP5_9RHOB</name>